<dbReference type="Proteomes" id="UP000266484">
    <property type="component" value="Unassembled WGS sequence"/>
</dbReference>
<sequence length="469" mass="51830">MRLRPLPCRQRGPTPCRDQYAGRRPSPCPAAAHGGDRGSGHAALRSPPGRFRRTIGASSESWRAARGRAIWWLLRTPIVDEGDHEDRRDADRFRQEPVVSRRVAITQPYIPGYRERLWALVIDQLAEADVDCRVFYGGDRDQEREIAARGDGIEPAWASRVGAWTLQPVRSIPKFMFRRLPRTWRGRDVLLVTEMQGTNLNAWRRAGLRQPYVTLGHGISETTTQSFLADAAEDLLNSRAMRVLTYTETGRRHVLAATRLREDQVSAFRNSTDTSRLQRAMEAVTPADEVAFRDRHGIPRDARVSFFLGALNRFKSVDLLVDAARIAFAEDPSQWLVVAGDGESRELVEALADETGRVVLLGQSTAETYAPAAAMSRLLLNPGRVGLVAVDALVMGLPILTTAGAAHAPEHEYLRPGIDVVDVPATPEDYARAWIGHGGRVDAPPADRPTIEAAAQVISATILDALGRR</sequence>
<gene>
    <name evidence="2" type="ORF">DZG00_01515</name>
</gene>
<dbReference type="GO" id="GO:0016740">
    <property type="term" value="F:transferase activity"/>
    <property type="evidence" value="ECO:0007669"/>
    <property type="project" value="UniProtKB-KW"/>
</dbReference>
<accession>A0A399TEE9</accession>
<organism evidence="2 3">
    <name type="scientific">Clavibacter lycopersici</name>
    <dbReference type="NCBI Taxonomy" id="2301718"/>
    <lineage>
        <taxon>Bacteria</taxon>
        <taxon>Bacillati</taxon>
        <taxon>Actinomycetota</taxon>
        <taxon>Actinomycetes</taxon>
        <taxon>Micrococcales</taxon>
        <taxon>Microbacteriaceae</taxon>
        <taxon>Clavibacter</taxon>
    </lineage>
</organism>
<evidence type="ECO:0000313" key="3">
    <source>
        <dbReference type="Proteomes" id="UP000266484"/>
    </source>
</evidence>
<dbReference type="Gene3D" id="3.40.50.2000">
    <property type="entry name" value="Glycogen Phosphorylase B"/>
    <property type="match status" value="2"/>
</dbReference>
<reference evidence="2 3" key="1">
    <citation type="submission" date="2018-08" db="EMBL/GenBank/DDBJ databases">
        <title>Genome Sequence of Clavibacter michiganensis Subspecies type strains, and the Atypical Peach-Colored Strains Isolated from Tomato.</title>
        <authorList>
            <person name="Osdaghi E."/>
            <person name="Portier P."/>
            <person name="Briand M."/>
            <person name="Jacques M.-A."/>
        </authorList>
    </citation>
    <scope>NUCLEOTIDE SEQUENCE [LARGE SCALE GENOMIC DNA]</scope>
    <source>
        <strain evidence="2 3">CFBP 8615</strain>
    </source>
</reference>
<dbReference type="Pfam" id="PF13692">
    <property type="entry name" value="Glyco_trans_1_4"/>
    <property type="match status" value="1"/>
</dbReference>
<name>A0A399TEE9_9MICO</name>
<feature type="region of interest" description="Disordered" evidence="1">
    <location>
        <begin position="1"/>
        <end position="49"/>
    </location>
</feature>
<evidence type="ECO:0000313" key="2">
    <source>
        <dbReference type="EMBL" id="RIJ53274.1"/>
    </source>
</evidence>
<evidence type="ECO:0000256" key="1">
    <source>
        <dbReference type="SAM" id="MobiDB-lite"/>
    </source>
</evidence>
<dbReference type="SUPFAM" id="SSF53756">
    <property type="entry name" value="UDP-Glycosyltransferase/glycogen phosphorylase"/>
    <property type="match status" value="1"/>
</dbReference>
<keyword evidence="2" id="KW-0808">Transferase</keyword>
<dbReference type="AlphaFoldDB" id="A0A399TEE9"/>
<proteinExistence type="predicted"/>
<dbReference type="EMBL" id="QWGT01000009">
    <property type="protein sequence ID" value="RIJ53274.1"/>
    <property type="molecule type" value="Genomic_DNA"/>
</dbReference>
<protein>
    <submittedName>
        <fullName evidence="2">Glycosyltransferase</fullName>
    </submittedName>
</protein>
<keyword evidence="3" id="KW-1185">Reference proteome</keyword>
<comment type="caution">
    <text evidence="2">The sequence shown here is derived from an EMBL/GenBank/DDBJ whole genome shotgun (WGS) entry which is preliminary data.</text>
</comment>